<dbReference type="PANTHER" id="PTHR22916">
    <property type="entry name" value="GLYCOSYLTRANSFERASE"/>
    <property type="match status" value="1"/>
</dbReference>
<sequence length="249" mass="27511">MAEHKKTRFSVVTATYNAAAVLPRLIMSLKAQTDQDFEWVVADGASADGTLAMLEEAGKTLSIRVDSRPDFGIYDALNRAVKLATGDYYLVVGADDELFPDAVKNYKNACDITDADMVTALIEVNGRVGGVRSRQWEWLYGQFAHVSGHAVGLAIRRSLHDRFGWYSRKLPIAADQLFILKAVHGGSEISRQDFLAGKFRTEGTSGNDTVGTLVEGFRSQVLVGHNVWLQLLILCLRLFKNRRFLGSKG</sequence>
<name>A0ABN0TC54_9BURK</name>
<dbReference type="Proteomes" id="UP001501176">
    <property type="component" value="Unassembled WGS sequence"/>
</dbReference>
<accession>A0ABN0TC54</accession>
<evidence type="ECO:0000313" key="2">
    <source>
        <dbReference type="EMBL" id="GAA0218050.1"/>
    </source>
</evidence>
<dbReference type="SUPFAM" id="SSF53448">
    <property type="entry name" value="Nucleotide-diphospho-sugar transferases"/>
    <property type="match status" value="1"/>
</dbReference>
<evidence type="ECO:0000313" key="3">
    <source>
        <dbReference type="Proteomes" id="UP001501176"/>
    </source>
</evidence>
<proteinExistence type="predicted"/>
<dbReference type="RefSeq" id="WP_343819756.1">
    <property type="nucleotide sequence ID" value="NZ_BAAAFN010000005.1"/>
</dbReference>
<reference evidence="2 3" key="1">
    <citation type="journal article" date="2019" name="Int. J. Syst. Evol. Microbiol.">
        <title>The Global Catalogue of Microorganisms (GCM) 10K type strain sequencing project: providing services to taxonomists for standard genome sequencing and annotation.</title>
        <authorList>
            <consortium name="The Broad Institute Genomics Platform"/>
            <consortium name="The Broad Institute Genome Sequencing Center for Infectious Disease"/>
            <person name="Wu L."/>
            <person name="Ma J."/>
        </authorList>
    </citation>
    <scope>NUCLEOTIDE SEQUENCE [LARGE SCALE GENOMIC DNA]</scope>
    <source>
        <strain evidence="2 3">JCM 16240</strain>
    </source>
</reference>
<dbReference type="Pfam" id="PF00535">
    <property type="entry name" value="Glycos_transf_2"/>
    <property type="match status" value="1"/>
</dbReference>
<dbReference type="InterPro" id="IPR029044">
    <property type="entry name" value="Nucleotide-diphossugar_trans"/>
</dbReference>
<dbReference type="InterPro" id="IPR001173">
    <property type="entry name" value="Glyco_trans_2-like"/>
</dbReference>
<keyword evidence="3" id="KW-1185">Reference proteome</keyword>
<protein>
    <submittedName>
        <fullName evidence="2">Glycosyltransferase</fullName>
    </submittedName>
</protein>
<comment type="caution">
    <text evidence="2">The sequence shown here is derived from an EMBL/GenBank/DDBJ whole genome shotgun (WGS) entry which is preliminary data.</text>
</comment>
<dbReference type="Gene3D" id="3.90.550.10">
    <property type="entry name" value="Spore Coat Polysaccharide Biosynthesis Protein SpsA, Chain A"/>
    <property type="match status" value="1"/>
</dbReference>
<dbReference type="EMBL" id="BAAAFN010000005">
    <property type="protein sequence ID" value="GAA0218050.1"/>
    <property type="molecule type" value="Genomic_DNA"/>
</dbReference>
<feature type="domain" description="Glycosyltransferase 2-like" evidence="1">
    <location>
        <begin position="10"/>
        <end position="138"/>
    </location>
</feature>
<dbReference type="PANTHER" id="PTHR22916:SF3">
    <property type="entry name" value="UDP-GLCNAC:BETAGAL BETA-1,3-N-ACETYLGLUCOSAMINYLTRANSFERASE-LIKE PROTEIN 1"/>
    <property type="match status" value="1"/>
</dbReference>
<organism evidence="2 3">
    <name type="scientific">Castellaniella daejeonensis</name>
    <dbReference type="NCBI Taxonomy" id="659013"/>
    <lineage>
        <taxon>Bacteria</taxon>
        <taxon>Pseudomonadati</taxon>
        <taxon>Pseudomonadota</taxon>
        <taxon>Betaproteobacteria</taxon>
        <taxon>Burkholderiales</taxon>
        <taxon>Alcaligenaceae</taxon>
        <taxon>Castellaniella</taxon>
    </lineage>
</organism>
<gene>
    <name evidence="2" type="ORF">GCM10009125_03740</name>
</gene>
<evidence type="ECO:0000259" key="1">
    <source>
        <dbReference type="Pfam" id="PF00535"/>
    </source>
</evidence>